<dbReference type="InterPro" id="IPR004843">
    <property type="entry name" value="Calcineurin-like_PHP"/>
</dbReference>
<dbReference type="PANTHER" id="PTHR36492:SF2">
    <property type="entry name" value="[ACYL-CARRIER-PROTEIN] PHOSPHODIESTERASE PPTH"/>
    <property type="match status" value="1"/>
</dbReference>
<dbReference type="AlphaFoldDB" id="A0A6G1H872"/>
<keyword evidence="3" id="KW-1185">Reference proteome</keyword>
<dbReference type="Proteomes" id="UP000800041">
    <property type="component" value="Unassembled WGS sequence"/>
</dbReference>
<name>A0A6G1H872_9PEZI</name>
<dbReference type="EMBL" id="ML977145">
    <property type="protein sequence ID" value="KAF1989401.1"/>
    <property type="molecule type" value="Genomic_DNA"/>
</dbReference>
<evidence type="ECO:0000313" key="3">
    <source>
        <dbReference type="Proteomes" id="UP000800041"/>
    </source>
</evidence>
<reference evidence="2" key="1">
    <citation type="journal article" date="2020" name="Stud. Mycol.">
        <title>101 Dothideomycetes genomes: a test case for predicting lifestyles and emergence of pathogens.</title>
        <authorList>
            <person name="Haridas S."/>
            <person name="Albert R."/>
            <person name="Binder M."/>
            <person name="Bloem J."/>
            <person name="Labutti K."/>
            <person name="Salamov A."/>
            <person name="Andreopoulos B."/>
            <person name="Baker S."/>
            <person name="Barry K."/>
            <person name="Bills G."/>
            <person name="Bluhm B."/>
            <person name="Cannon C."/>
            <person name="Castanera R."/>
            <person name="Culley D."/>
            <person name="Daum C."/>
            <person name="Ezra D."/>
            <person name="Gonzalez J."/>
            <person name="Henrissat B."/>
            <person name="Kuo A."/>
            <person name="Liang C."/>
            <person name="Lipzen A."/>
            <person name="Lutzoni F."/>
            <person name="Magnuson J."/>
            <person name="Mondo S."/>
            <person name="Nolan M."/>
            <person name="Ohm R."/>
            <person name="Pangilinan J."/>
            <person name="Park H.-J."/>
            <person name="Ramirez L."/>
            <person name="Alfaro M."/>
            <person name="Sun H."/>
            <person name="Tritt A."/>
            <person name="Yoshinaga Y."/>
            <person name="Zwiers L.-H."/>
            <person name="Turgeon B."/>
            <person name="Goodwin S."/>
            <person name="Spatafora J."/>
            <person name="Crous P."/>
            <person name="Grigoriev I."/>
        </authorList>
    </citation>
    <scope>NUCLEOTIDE SEQUENCE</scope>
    <source>
        <strain evidence="2">CBS 113979</strain>
    </source>
</reference>
<gene>
    <name evidence="2" type="ORF">K402DRAFT_372142</name>
</gene>
<organism evidence="2 3">
    <name type="scientific">Aulographum hederae CBS 113979</name>
    <dbReference type="NCBI Taxonomy" id="1176131"/>
    <lineage>
        <taxon>Eukaryota</taxon>
        <taxon>Fungi</taxon>
        <taxon>Dikarya</taxon>
        <taxon>Ascomycota</taxon>
        <taxon>Pezizomycotina</taxon>
        <taxon>Dothideomycetes</taxon>
        <taxon>Pleosporomycetidae</taxon>
        <taxon>Aulographales</taxon>
        <taxon>Aulographaceae</taxon>
    </lineage>
</organism>
<dbReference type="Pfam" id="PF00149">
    <property type="entry name" value="Metallophos"/>
    <property type="match status" value="1"/>
</dbReference>
<evidence type="ECO:0000313" key="2">
    <source>
        <dbReference type="EMBL" id="KAF1989401.1"/>
    </source>
</evidence>
<dbReference type="InterPro" id="IPR052963">
    <property type="entry name" value="Pantetheine_PDE"/>
</dbReference>
<evidence type="ECO:0000259" key="1">
    <source>
        <dbReference type="Pfam" id="PF00149"/>
    </source>
</evidence>
<protein>
    <submittedName>
        <fullName evidence="2">Transposase</fullName>
    </submittedName>
</protein>
<dbReference type="InterPro" id="IPR029052">
    <property type="entry name" value="Metallo-depent_PP-like"/>
</dbReference>
<dbReference type="OrthoDB" id="550558at2759"/>
<feature type="domain" description="Calcineurin-like phosphoesterase" evidence="1">
    <location>
        <begin position="1"/>
        <end position="239"/>
    </location>
</feature>
<sequence length="297" mass="34023">MRLYAIGDLHLSFKPNRAALEALEPHPDDGLILCGDVGEKREHLALAFETAKSCFEHVFWVPGNHELYTMPGDERAAEEREGRGEDKYMECVEIARSHGVHTPEDPWVRWEGEGGPAIIALTFTLYDYSFRPPHISRENALAWAKEEGIEATDEALLHPDPFPSKDAWCHSLIAKFERRLEAAQAEGLPLIIVNHWPLRQDLVEIRQVPRFSLWCGSTLTEDWHRRFNAKVVVTGHLHVRRTDWRDGVRFEECSFGYPRQWSDAKGVGVDVNGLLREVLPGPKREETGGRTVWRRYG</sequence>
<proteinExistence type="predicted"/>
<accession>A0A6G1H872</accession>
<dbReference type="PANTHER" id="PTHR36492">
    <property type="match status" value="1"/>
</dbReference>
<dbReference type="GO" id="GO:0016787">
    <property type="term" value="F:hydrolase activity"/>
    <property type="evidence" value="ECO:0007669"/>
    <property type="project" value="InterPro"/>
</dbReference>
<dbReference type="SUPFAM" id="SSF56300">
    <property type="entry name" value="Metallo-dependent phosphatases"/>
    <property type="match status" value="1"/>
</dbReference>
<dbReference type="Gene3D" id="3.60.21.10">
    <property type="match status" value="1"/>
</dbReference>